<reference evidence="1 2" key="1">
    <citation type="submission" date="2020-08" db="EMBL/GenBank/DDBJ databases">
        <title>A Genomic Blueprint of the Chicken Gut Microbiome.</title>
        <authorList>
            <person name="Gilroy R."/>
            <person name="Ravi A."/>
            <person name="Getino M."/>
            <person name="Pursley I."/>
            <person name="Horton D.L."/>
            <person name="Alikhan N.-F."/>
            <person name="Baker D."/>
            <person name="Gharbi K."/>
            <person name="Hall N."/>
            <person name="Watson M."/>
            <person name="Adriaenssens E.M."/>
            <person name="Foster-Nyarko E."/>
            <person name="Jarju S."/>
            <person name="Secka A."/>
            <person name="Antonio M."/>
            <person name="Oren A."/>
            <person name="Chaudhuri R."/>
            <person name="La Ragione R.M."/>
            <person name="Hildebrand F."/>
            <person name="Pallen M.J."/>
        </authorList>
    </citation>
    <scope>NUCLEOTIDE SEQUENCE [LARGE SCALE GENOMIC DNA]</scope>
    <source>
        <strain evidence="1 2">Sa1BUA2</strain>
    </source>
</reference>
<sequence length="124" mass="14056">MIIKLHSYVNPIQSITKHDKEVVLKKETVQAKSLILPIKTVILVSQKSETNIRSYISPIVTDTIVKNIAKNETINLNSFIKHIQVHTDASTPSNANVFNAYLSYQENDSEALFIENRTFTEVIN</sequence>
<protein>
    <submittedName>
        <fullName evidence="1">Uncharacterized protein</fullName>
    </submittedName>
</protein>
<dbReference type="EMBL" id="JACSPV010000026">
    <property type="protein sequence ID" value="MBD8006264.1"/>
    <property type="molecule type" value="Genomic_DNA"/>
</dbReference>
<gene>
    <name evidence="1" type="ORF">H9631_14380</name>
</gene>
<comment type="caution">
    <text evidence="1">The sequence shown here is derived from an EMBL/GenBank/DDBJ whole genome shotgun (WGS) entry which is preliminary data.</text>
</comment>
<dbReference type="RefSeq" id="WP_191813945.1">
    <property type="nucleotide sequence ID" value="NZ_JACSPV010000026.1"/>
</dbReference>
<dbReference type="Proteomes" id="UP000648182">
    <property type="component" value="Unassembled WGS sequence"/>
</dbReference>
<organism evidence="1 2">
    <name type="scientific">Bacillus norwichensis</name>
    <dbReference type="NCBI Taxonomy" id="2762217"/>
    <lineage>
        <taxon>Bacteria</taxon>
        <taxon>Bacillati</taxon>
        <taxon>Bacillota</taxon>
        <taxon>Bacilli</taxon>
        <taxon>Bacillales</taxon>
        <taxon>Bacillaceae</taxon>
        <taxon>Bacillus</taxon>
    </lineage>
</organism>
<name>A0ABR8VNE0_9BACI</name>
<evidence type="ECO:0000313" key="1">
    <source>
        <dbReference type="EMBL" id="MBD8006264.1"/>
    </source>
</evidence>
<evidence type="ECO:0000313" key="2">
    <source>
        <dbReference type="Proteomes" id="UP000648182"/>
    </source>
</evidence>
<accession>A0ABR8VNE0</accession>
<proteinExistence type="predicted"/>
<keyword evidence="2" id="KW-1185">Reference proteome</keyword>